<accession>A0A3G5AIC5</accession>
<gene>
    <name evidence="2" type="ORF">Sylvanvirus16_6</name>
</gene>
<sequence length="118" mass="13170">MSDDLLESVSNNDSKVCESQSTFFVSPYNYYPGRVILHSYSSKRKAYSQAVLVHGLPLQGQSMTLYCYEVNESGTLTNKSEHSTMYRFDNESTDSDLISTSNTPSSPSNSNNPMSKDE</sequence>
<feature type="region of interest" description="Disordered" evidence="1">
    <location>
        <begin position="87"/>
        <end position="118"/>
    </location>
</feature>
<protein>
    <submittedName>
        <fullName evidence="2">Uncharacterized protein</fullName>
    </submittedName>
</protein>
<evidence type="ECO:0000313" key="2">
    <source>
        <dbReference type="EMBL" id="AYV86965.1"/>
    </source>
</evidence>
<name>A0A3G5AIC5_9VIRU</name>
<dbReference type="EMBL" id="MK072522">
    <property type="protein sequence ID" value="AYV86965.1"/>
    <property type="molecule type" value="Genomic_DNA"/>
</dbReference>
<proteinExistence type="predicted"/>
<reference evidence="2" key="1">
    <citation type="submission" date="2018-10" db="EMBL/GenBank/DDBJ databases">
        <title>Hidden diversity of soil giant viruses.</title>
        <authorList>
            <person name="Schulz F."/>
            <person name="Alteio L."/>
            <person name="Goudeau D."/>
            <person name="Ryan E.M."/>
            <person name="Malmstrom R.R."/>
            <person name="Blanchard J."/>
            <person name="Woyke T."/>
        </authorList>
    </citation>
    <scope>NUCLEOTIDE SEQUENCE</scope>
    <source>
        <strain evidence="2">SYV1</strain>
    </source>
</reference>
<organism evidence="2">
    <name type="scientific">Sylvanvirus sp</name>
    <dbReference type="NCBI Taxonomy" id="2487774"/>
    <lineage>
        <taxon>Viruses</taxon>
    </lineage>
</organism>
<feature type="compositionally biased region" description="Low complexity" evidence="1">
    <location>
        <begin position="99"/>
        <end position="118"/>
    </location>
</feature>
<evidence type="ECO:0000256" key="1">
    <source>
        <dbReference type="SAM" id="MobiDB-lite"/>
    </source>
</evidence>